<dbReference type="EMBL" id="FOKG01000016">
    <property type="protein sequence ID" value="SFB52552.1"/>
    <property type="molecule type" value="Genomic_DNA"/>
</dbReference>
<sequence length="660" mass="70604">MRPADIELLTVPGSLTLRGDLLVAGLSRPDLADNSYRSSLRRIGLGGGDLPWTRGTRDSAPVLSPDGRWIAFLRAGTGDGPAGSAQLHLMPTDGGEAVRLTSLPLGAGAPVWDPASARIAFVARVPEPGRYGTRPADGAKDVAPAPADEAPRRITRLDYRIDDIGFLLDRPARLFVLDVEEALRGVGAGEPVDPEPLTDGPADVCDPAWTPDGDAMLVSAARDWARTETVCSDLYRIPVAGGEPELVVRSEGTADHAVVAEDGTIWFYGTEFAGLDDIARNTGLWAAALPEPGGQPSRPRRVTDAESVDCAPGAGVPVVRGEDVLVVVRHRGAAELRAVPKRAERASLAALRLLAGERSCVRTFTADGERIAAVVATAESGGEVVLIEQGEQRVLTDFSAPVRKVGVRPLHELTATSTGDYPVHGWLVLPEGKGPHPVLLLVHGGPFAPYEWSLFDEAQVYASAGYAVVLANPRGSAGYGQEHGRTVIGGLGTVDADDLLAMLDAALERPDLDSARVGVMGGSYGGFMTGWLAAHHGHRFRAAWSERAVNAWDSFAGSSDIGWMFAQGYIGTDPEEQRKRSPLSYAGQIGLPFAVVHSEQDWRCPLEQAQRMFVALRQNGVEAELILFPGEGHELTRTGSPRHRRQRFDAVLEWWSRHLG</sequence>
<dbReference type="Pfam" id="PF07676">
    <property type="entry name" value="PD40"/>
    <property type="match status" value="1"/>
</dbReference>
<dbReference type="GO" id="GO:0004252">
    <property type="term" value="F:serine-type endopeptidase activity"/>
    <property type="evidence" value="ECO:0007669"/>
    <property type="project" value="TreeGrafter"/>
</dbReference>
<dbReference type="SUPFAM" id="SSF82171">
    <property type="entry name" value="DPP6 N-terminal domain-like"/>
    <property type="match status" value="1"/>
</dbReference>
<keyword evidence="1" id="KW-0378">Hydrolase</keyword>
<feature type="domain" description="Peptidase S9 prolyl oligopeptidase catalytic" evidence="3">
    <location>
        <begin position="452"/>
        <end position="660"/>
    </location>
</feature>
<dbReference type="InterPro" id="IPR001375">
    <property type="entry name" value="Peptidase_S9_cat"/>
</dbReference>
<organism evidence="4 5">
    <name type="scientific">Amycolatopsis marina</name>
    <dbReference type="NCBI Taxonomy" id="490629"/>
    <lineage>
        <taxon>Bacteria</taxon>
        <taxon>Bacillati</taxon>
        <taxon>Actinomycetota</taxon>
        <taxon>Actinomycetes</taxon>
        <taxon>Pseudonocardiales</taxon>
        <taxon>Pseudonocardiaceae</taxon>
        <taxon>Amycolatopsis</taxon>
    </lineage>
</organism>
<dbReference type="PANTHER" id="PTHR42776:SF27">
    <property type="entry name" value="DIPEPTIDYL PEPTIDASE FAMILY MEMBER 6"/>
    <property type="match status" value="1"/>
</dbReference>
<evidence type="ECO:0000256" key="2">
    <source>
        <dbReference type="ARBA" id="ARBA00022825"/>
    </source>
</evidence>
<dbReference type="InterPro" id="IPR029058">
    <property type="entry name" value="AB_hydrolase_fold"/>
</dbReference>
<dbReference type="Gene3D" id="2.120.10.30">
    <property type="entry name" value="TolB, C-terminal domain"/>
    <property type="match status" value="2"/>
</dbReference>
<evidence type="ECO:0000313" key="4">
    <source>
        <dbReference type="EMBL" id="SFB52552.1"/>
    </source>
</evidence>
<gene>
    <name evidence="4" type="ORF">SAMN05216266_11654</name>
</gene>
<dbReference type="SUPFAM" id="SSF53474">
    <property type="entry name" value="alpha/beta-Hydrolases"/>
    <property type="match status" value="1"/>
</dbReference>
<keyword evidence="4" id="KW-0031">Aminopeptidase</keyword>
<dbReference type="PANTHER" id="PTHR42776">
    <property type="entry name" value="SERINE PEPTIDASE S9 FAMILY MEMBER"/>
    <property type="match status" value="1"/>
</dbReference>
<dbReference type="Pfam" id="PF00326">
    <property type="entry name" value="Peptidase_S9"/>
    <property type="match status" value="1"/>
</dbReference>
<keyword evidence="4" id="KW-0645">Protease</keyword>
<evidence type="ECO:0000259" key="3">
    <source>
        <dbReference type="Pfam" id="PF00326"/>
    </source>
</evidence>
<dbReference type="STRING" id="490629.SAMN05216266_11654"/>
<dbReference type="GO" id="GO:0004177">
    <property type="term" value="F:aminopeptidase activity"/>
    <property type="evidence" value="ECO:0007669"/>
    <property type="project" value="UniProtKB-KW"/>
</dbReference>
<dbReference type="GO" id="GO:0006508">
    <property type="term" value="P:proteolysis"/>
    <property type="evidence" value="ECO:0007669"/>
    <property type="project" value="InterPro"/>
</dbReference>
<protein>
    <submittedName>
        <fullName evidence="4">Dipeptidyl aminopeptidase/acylaminoacyl peptidase</fullName>
    </submittedName>
</protein>
<dbReference type="InterPro" id="IPR011659">
    <property type="entry name" value="WD40"/>
</dbReference>
<dbReference type="AlphaFoldDB" id="A0A1I1BRU6"/>
<dbReference type="Gene3D" id="3.40.50.1820">
    <property type="entry name" value="alpha/beta hydrolase"/>
    <property type="match status" value="1"/>
</dbReference>
<keyword evidence="5" id="KW-1185">Reference proteome</keyword>
<keyword evidence="2" id="KW-0720">Serine protease</keyword>
<dbReference type="InterPro" id="IPR011042">
    <property type="entry name" value="6-blade_b-propeller_TolB-like"/>
</dbReference>
<dbReference type="Proteomes" id="UP000243799">
    <property type="component" value="Unassembled WGS sequence"/>
</dbReference>
<dbReference type="OrthoDB" id="262125at2"/>
<dbReference type="RefSeq" id="WP_091675599.1">
    <property type="nucleotide sequence ID" value="NZ_FOKG01000016.1"/>
</dbReference>
<accession>A0A1I1BRU6</accession>
<name>A0A1I1BRU6_9PSEU</name>
<evidence type="ECO:0000256" key="1">
    <source>
        <dbReference type="ARBA" id="ARBA00022801"/>
    </source>
</evidence>
<reference evidence="5" key="1">
    <citation type="submission" date="2016-10" db="EMBL/GenBank/DDBJ databases">
        <authorList>
            <person name="Varghese N."/>
            <person name="Submissions S."/>
        </authorList>
    </citation>
    <scope>NUCLEOTIDE SEQUENCE [LARGE SCALE GENOMIC DNA]</scope>
    <source>
        <strain evidence="5">CGMCC 4.3568</strain>
    </source>
</reference>
<evidence type="ECO:0000313" key="5">
    <source>
        <dbReference type="Proteomes" id="UP000243799"/>
    </source>
</evidence>
<proteinExistence type="predicted"/>